<dbReference type="InterPro" id="IPR004843">
    <property type="entry name" value="Calcineurin-like_PHP"/>
</dbReference>
<dbReference type="EMBL" id="VUOE01000001">
    <property type="protein sequence ID" value="KAA2219444.1"/>
    <property type="molecule type" value="Genomic_DNA"/>
</dbReference>
<evidence type="ECO:0000313" key="3">
    <source>
        <dbReference type="Proteomes" id="UP000323188"/>
    </source>
</evidence>
<dbReference type="Proteomes" id="UP000323188">
    <property type="component" value="Unassembled WGS sequence"/>
</dbReference>
<dbReference type="SUPFAM" id="SSF56300">
    <property type="entry name" value="Metallo-dependent phosphatases"/>
    <property type="match status" value="1"/>
</dbReference>
<dbReference type="GO" id="GO:0110154">
    <property type="term" value="P:RNA decapping"/>
    <property type="evidence" value="ECO:0007669"/>
    <property type="project" value="TreeGrafter"/>
</dbReference>
<dbReference type="PANTHER" id="PTHR42850:SF4">
    <property type="entry name" value="ZINC-DEPENDENT ENDOPOLYPHOSPHATASE"/>
    <property type="match status" value="1"/>
</dbReference>
<dbReference type="GO" id="GO:0016791">
    <property type="term" value="F:phosphatase activity"/>
    <property type="evidence" value="ECO:0007669"/>
    <property type="project" value="TreeGrafter"/>
</dbReference>
<dbReference type="PANTHER" id="PTHR42850">
    <property type="entry name" value="METALLOPHOSPHOESTERASE"/>
    <property type="match status" value="1"/>
</dbReference>
<evidence type="ECO:0000313" key="2">
    <source>
        <dbReference type="EMBL" id="KAA2219444.1"/>
    </source>
</evidence>
<dbReference type="Gene3D" id="3.60.21.10">
    <property type="match status" value="1"/>
</dbReference>
<gene>
    <name evidence="2" type="ORF">F0361_07530</name>
</gene>
<sequence length="246" mass="28588">MTLQRTLVIGDIHSGLRALKDLLVRAKVTREDTLIFLGDYIDAWSDAVATVDFLLELRKTHNCIFLRGNHDELCYEWLTEGRDNPTWFMHGGRATAESYAKADDRTKKTHISFYESLENYHLNEDNKLFLHAGFTHLKGIDHEYFTKSFYWDRTLWELALSLNPDLDKNHERYPQRLVHYEEIYIGHTPVTRMGKTTPQNGANVWNIDTGAAFKGPLTALDIHTKEFWQSDPVHTYYPGEKGRNGK</sequence>
<dbReference type="Pfam" id="PF00149">
    <property type="entry name" value="Metallophos"/>
    <property type="match status" value="1"/>
</dbReference>
<proteinExistence type="predicted"/>
<organism evidence="2 3">
    <name type="scientific">Maribacter flavus</name>
    <dbReference type="NCBI Taxonomy" id="1658664"/>
    <lineage>
        <taxon>Bacteria</taxon>
        <taxon>Pseudomonadati</taxon>
        <taxon>Bacteroidota</taxon>
        <taxon>Flavobacteriia</taxon>
        <taxon>Flavobacteriales</taxon>
        <taxon>Flavobacteriaceae</taxon>
        <taxon>Maribacter</taxon>
    </lineage>
</organism>
<name>A0A5B2TYK0_9FLAO</name>
<protein>
    <submittedName>
        <fullName evidence="2">Serine/threonine protein phosphatase</fullName>
    </submittedName>
</protein>
<dbReference type="GO" id="GO:0008803">
    <property type="term" value="F:bis(5'-nucleosyl)-tetraphosphatase (symmetrical) activity"/>
    <property type="evidence" value="ECO:0007669"/>
    <property type="project" value="TreeGrafter"/>
</dbReference>
<evidence type="ECO:0000259" key="1">
    <source>
        <dbReference type="Pfam" id="PF00149"/>
    </source>
</evidence>
<dbReference type="AlphaFoldDB" id="A0A5B2TYK0"/>
<comment type="caution">
    <text evidence="2">The sequence shown here is derived from an EMBL/GenBank/DDBJ whole genome shotgun (WGS) entry which is preliminary data.</text>
</comment>
<reference evidence="2 3" key="1">
    <citation type="submission" date="2019-09" db="EMBL/GenBank/DDBJ databases">
        <authorList>
            <person name="Khan S.A."/>
            <person name="Jeon C.O."/>
            <person name="Chun B.H."/>
            <person name="Jeong S.E."/>
        </authorList>
    </citation>
    <scope>NUCLEOTIDE SEQUENCE [LARGE SCALE GENOMIC DNA]</scope>
    <source>
        <strain evidence="2 3">KCTC 42508</strain>
    </source>
</reference>
<feature type="domain" description="Calcineurin-like phosphoesterase" evidence="1">
    <location>
        <begin position="5"/>
        <end position="160"/>
    </location>
</feature>
<dbReference type="InterPro" id="IPR029052">
    <property type="entry name" value="Metallo-depent_PP-like"/>
</dbReference>
<dbReference type="GO" id="GO:0005737">
    <property type="term" value="C:cytoplasm"/>
    <property type="evidence" value="ECO:0007669"/>
    <property type="project" value="TreeGrafter"/>
</dbReference>
<dbReference type="RefSeq" id="WP_154917877.1">
    <property type="nucleotide sequence ID" value="NZ_VUOE01000001.1"/>
</dbReference>
<dbReference type="InterPro" id="IPR050126">
    <property type="entry name" value="Ap4A_hydrolase"/>
</dbReference>
<accession>A0A5B2TYK0</accession>